<organism evidence="3 4">
    <name type="scientific">Caenimonas sedimenti</name>
    <dbReference type="NCBI Taxonomy" id="2596921"/>
    <lineage>
        <taxon>Bacteria</taxon>
        <taxon>Pseudomonadati</taxon>
        <taxon>Pseudomonadota</taxon>
        <taxon>Betaproteobacteria</taxon>
        <taxon>Burkholderiales</taxon>
        <taxon>Comamonadaceae</taxon>
        <taxon>Caenimonas</taxon>
    </lineage>
</organism>
<keyword evidence="1" id="KW-0812">Transmembrane</keyword>
<dbReference type="OrthoDB" id="9781349at2"/>
<dbReference type="InterPro" id="IPR002823">
    <property type="entry name" value="DUF112_TM"/>
</dbReference>
<keyword evidence="1" id="KW-1133">Transmembrane helix</keyword>
<feature type="transmembrane region" description="Helical" evidence="1">
    <location>
        <begin position="386"/>
        <end position="406"/>
    </location>
</feature>
<comment type="caution">
    <text evidence="3">The sequence shown here is derived from an EMBL/GenBank/DDBJ whole genome shotgun (WGS) entry which is preliminary data.</text>
</comment>
<feature type="domain" description="DUF112" evidence="2">
    <location>
        <begin position="22"/>
        <end position="438"/>
    </location>
</feature>
<evidence type="ECO:0000313" key="4">
    <source>
        <dbReference type="Proteomes" id="UP000318199"/>
    </source>
</evidence>
<evidence type="ECO:0000313" key="3">
    <source>
        <dbReference type="EMBL" id="TWO68409.1"/>
    </source>
</evidence>
<feature type="transmembrane region" description="Helical" evidence="1">
    <location>
        <begin position="57"/>
        <end position="76"/>
    </location>
</feature>
<gene>
    <name evidence="3" type="ORF">FN976_22515</name>
</gene>
<sequence>MFQGLVAFGHSLAGFLTPSAIGLVLASTFVGVVIGALPGLTATMGVALMTTLTLKLPSSQALLVLICTYVGAIYGGSRSAILLNIPGTPASAASCLDGYALARQGMAGRAMGIATSGSVMGTLIGMFFLALFTPLLGEFALKFGAYEFFWLAVFGVIISATLTGGDALKGWIAGFAGLFIATIGQDGIHAFERFNFGNRDLAGGVSLVPALVGAFGFAEILVAMSEKRPPVKINALDSVIPKIRDVFQYWRTIIRSGVIGTFIGIVPGVGEDVAAWSSYAAAKRASKEKELFGKGSVEGLMAAETGDNACVPGAIIPVLTLQIPGSAPAAVLMAAMLIHGVKPGPMIMIESPQFVYDIVAMMMLATIGILIYGLTLTKFLVQVLRVPTTIIVPIILVLCTVGTFALASRLFDIWVMVFFGVLGFVLRRFGYPMAPLVLGIVLGDLLEKNFRRGLVLSDGDLSPFFTRPISGVMFGLIVLVVLLRLPMLRRLFTRRPATESA</sequence>
<dbReference type="EMBL" id="VOBQ01000019">
    <property type="protein sequence ID" value="TWO68409.1"/>
    <property type="molecule type" value="Genomic_DNA"/>
</dbReference>
<keyword evidence="1" id="KW-0472">Membrane</keyword>
<feature type="transmembrane region" description="Helical" evidence="1">
    <location>
        <begin position="172"/>
        <end position="191"/>
    </location>
</feature>
<feature type="transmembrane region" description="Helical" evidence="1">
    <location>
        <begin position="12"/>
        <end position="37"/>
    </location>
</feature>
<dbReference type="PANTHER" id="PTHR35342:SF5">
    <property type="entry name" value="TRICARBOXYLIC TRANSPORT PROTEIN"/>
    <property type="match status" value="1"/>
</dbReference>
<feature type="transmembrane region" description="Helical" evidence="1">
    <location>
        <begin position="464"/>
        <end position="485"/>
    </location>
</feature>
<dbReference type="Pfam" id="PF01970">
    <property type="entry name" value="TctA"/>
    <property type="match status" value="1"/>
</dbReference>
<evidence type="ECO:0000256" key="1">
    <source>
        <dbReference type="SAM" id="Phobius"/>
    </source>
</evidence>
<proteinExistence type="predicted"/>
<feature type="transmembrane region" description="Helical" evidence="1">
    <location>
        <begin position="148"/>
        <end position="165"/>
    </location>
</feature>
<accession>A0A562ZIJ4</accession>
<feature type="transmembrane region" description="Helical" evidence="1">
    <location>
        <begin position="203"/>
        <end position="224"/>
    </location>
</feature>
<feature type="transmembrane region" description="Helical" evidence="1">
    <location>
        <begin position="354"/>
        <end position="374"/>
    </location>
</feature>
<evidence type="ECO:0000259" key="2">
    <source>
        <dbReference type="Pfam" id="PF01970"/>
    </source>
</evidence>
<protein>
    <submittedName>
        <fullName evidence="3">Transporter</fullName>
    </submittedName>
</protein>
<keyword evidence="4" id="KW-1185">Reference proteome</keyword>
<dbReference type="PANTHER" id="PTHR35342">
    <property type="entry name" value="TRICARBOXYLIC TRANSPORT PROTEIN"/>
    <property type="match status" value="1"/>
</dbReference>
<name>A0A562ZIJ4_9BURK</name>
<feature type="transmembrane region" description="Helical" evidence="1">
    <location>
        <begin position="113"/>
        <end position="136"/>
    </location>
</feature>
<dbReference type="Proteomes" id="UP000318199">
    <property type="component" value="Unassembled WGS sequence"/>
</dbReference>
<dbReference type="RefSeq" id="WP_145895324.1">
    <property type="nucleotide sequence ID" value="NZ_VOBQ01000019.1"/>
</dbReference>
<dbReference type="AlphaFoldDB" id="A0A562ZIJ4"/>
<reference evidence="3 4" key="1">
    <citation type="submission" date="2019-07" db="EMBL/GenBank/DDBJ databases">
        <title>Caenimonas sedimenti sp. nov., isolated from activated sludge.</title>
        <authorList>
            <person name="Xu J."/>
        </authorList>
    </citation>
    <scope>NUCLEOTIDE SEQUENCE [LARGE SCALE GENOMIC DNA]</scope>
    <source>
        <strain evidence="3 4">HX-9-20</strain>
    </source>
</reference>